<gene>
    <name evidence="11" type="ORF">UO65_2444</name>
</gene>
<organism evidence="11 12">
    <name type="scientific">Actinokineospora spheciospongiae</name>
    <dbReference type="NCBI Taxonomy" id="909613"/>
    <lineage>
        <taxon>Bacteria</taxon>
        <taxon>Bacillati</taxon>
        <taxon>Actinomycetota</taxon>
        <taxon>Actinomycetes</taxon>
        <taxon>Pseudonocardiales</taxon>
        <taxon>Pseudonocardiaceae</taxon>
        <taxon>Actinokineospora</taxon>
    </lineage>
</organism>
<dbReference type="eggNOG" id="COG2837">
    <property type="taxonomic scope" value="Bacteria"/>
</dbReference>
<comment type="cofactor">
    <cofactor evidence="1">
        <name>heme b</name>
        <dbReference type="ChEBI" id="CHEBI:60344"/>
    </cofactor>
</comment>
<feature type="signal peptide" evidence="9">
    <location>
        <begin position="1"/>
        <end position="26"/>
    </location>
</feature>
<proteinExistence type="inferred from homology"/>
<dbReference type="InterPro" id="IPR011008">
    <property type="entry name" value="Dimeric_a/b-barrel"/>
</dbReference>
<dbReference type="InterPro" id="IPR048328">
    <property type="entry name" value="Dyp_perox_C"/>
</dbReference>
<dbReference type="OrthoDB" id="9781066at2"/>
<dbReference type="Proteomes" id="UP000019277">
    <property type="component" value="Unassembled WGS sequence"/>
</dbReference>
<evidence type="ECO:0000256" key="8">
    <source>
        <dbReference type="ARBA" id="ARBA00025737"/>
    </source>
</evidence>
<evidence type="ECO:0000256" key="2">
    <source>
        <dbReference type="ARBA" id="ARBA00022559"/>
    </source>
</evidence>
<sequence>MSPLTRRELLGRTAGLAALACLAACADPGAPPDRSGLHPALRTPRPAGAIAFLGAAPAAREALLAARAPDVMVGLGATLAPEAGRMPDFPGEVLLPERTHPDAFVQVEGDDQAECSRRLDDVLADLPGLAVRWRTPVRRDVVAAADSKPLQRNPFGFVEGQTNTADAILLPSGASLVAVRVIRMAHQLWDADPPETQRRVLGRHPDGTWLDGTPPLGTPDFGADPDGATTPLDSHVRTMNPRTPGTPAPRMLRRSWIYEGTPGDDGVVFMAFQNDFSTGFALAQQRLTADALHPYLLAVGGGYFVVPA</sequence>
<keyword evidence="7" id="KW-0408">Iron</keyword>
<dbReference type="PROSITE" id="PS51404">
    <property type="entry name" value="DYP_PEROXIDASE"/>
    <property type="match status" value="1"/>
</dbReference>
<keyword evidence="6" id="KW-0560">Oxidoreductase</keyword>
<evidence type="ECO:0000256" key="5">
    <source>
        <dbReference type="ARBA" id="ARBA00022729"/>
    </source>
</evidence>
<dbReference type="GO" id="GO:0020037">
    <property type="term" value="F:heme binding"/>
    <property type="evidence" value="ECO:0007669"/>
    <property type="project" value="InterPro"/>
</dbReference>
<dbReference type="PANTHER" id="PTHR30521:SF4">
    <property type="entry name" value="DEFERROCHELATASE"/>
    <property type="match status" value="1"/>
</dbReference>
<protein>
    <submittedName>
        <fullName evidence="11">Ferrous iron transport peroxidase EfeB</fullName>
    </submittedName>
</protein>
<evidence type="ECO:0000256" key="9">
    <source>
        <dbReference type="SAM" id="SignalP"/>
    </source>
</evidence>
<feature type="chain" id="PRO_5004894206" evidence="9">
    <location>
        <begin position="27"/>
        <end position="308"/>
    </location>
</feature>
<dbReference type="InterPro" id="IPR006311">
    <property type="entry name" value="TAT_signal"/>
</dbReference>
<evidence type="ECO:0000256" key="6">
    <source>
        <dbReference type="ARBA" id="ARBA00023002"/>
    </source>
</evidence>
<dbReference type="RefSeq" id="WP_052021062.1">
    <property type="nucleotide sequence ID" value="NZ_AYXG01000083.1"/>
</dbReference>
<keyword evidence="5 9" id="KW-0732">Signal</keyword>
<comment type="caution">
    <text evidence="11">The sequence shown here is derived from an EMBL/GenBank/DDBJ whole genome shotgun (WGS) entry which is preliminary data.</text>
</comment>
<evidence type="ECO:0000256" key="7">
    <source>
        <dbReference type="ARBA" id="ARBA00023004"/>
    </source>
</evidence>
<reference evidence="11 12" key="1">
    <citation type="journal article" date="2014" name="Genome Announc.">
        <title>Draft Genome Sequence of the Antitrypanosomally Active Sponge-Associated Bacterium Actinokineospora sp. Strain EG49.</title>
        <authorList>
            <person name="Harjes J."/>
            <person name="Ryu T."/>
            <person name="Abdelmohsen U.R."/>
            <person name="Moitinho-Silva L."/>
            <person name="Horn H."/>
            <person name="Ravasi T."/>
            <person name="Hentschel U."/>
        </authorList>
    </citation>
    <scope>NUCLEOTIDE SEQUENCE [LARGE SCALE GENOMIC DNA]</scope>
    <source>
        <strain evidence="11 12">EG49</strain>
    </source>
</reference>
<dbReference type="PANTHER" id="PTHR30521">
    <property type="entry name" value="DEFERROCHELATASE/PEROXIDASE"/>
    <property type="match status" value="1"/>
</dbReference>
<accession>W7IN06</accession>
<keyword evidence="12" id="KW-1185">Reference proteome</keyword>
<dbReference type="GO" id="GO:0046872">
    <property type="term" value="F:metal ion binding"/>
    <property type="evidence" value="ECO:0007669"/>
    <property type="project" value="UniProtKB-KW"/>
</dbReference>
<keyword evidence="4" id="KW-0479">Metal-binding</keyword>
<dbReference type="EMBL" id="AYXG01000083">
    <property type="protein sequence ID" value="EWC62265.1"/>
    <property type="molecule type" value="Genomic_DNA"/>
</dbReference>
<dbReference type="InterPro" id="IPR006314">
    <property type="entry name" value="Dyp_peroxidase"/>
</dbReference>
<comment type="similarity">
    <text evidence="8">Belongs to the DyP-type peroxidase family.</text>
</comment>
<dbReference type="Pfam" id="PF20628">
    <property type="entry name" value="Dyp_perox_C"/>
    <property type="match status" value="1"/>
</dbReference>
<dbReference type="STRING" id="909613.UO65_2444"/>
<evidence type="ECO:0000256" key="4">
    <source>
        <dbReference type="ARBA" id="ARBA00022723"/>
    </source>
</evidence>
<feature type="domain" description="Dyp-type peroxidase C-terminal" evidence="10">
    <location>
        <begin position="172"/>
        <end position="308"/>
    </location>
</feature>
<dbReference type="AlphaFoldDB" id="W7IN06"/>
<keyword evidence="2 11" id="KW-0575">Peroxidase</keyword>
<dbReference type="SUPFAM" id="SSF54909">
    <property type="entry name" value="Dimeric alpha+beta barrel"/>
    <property type="match status" value="1"/>
</dbReference>
<dbReference type="GO" id="GO:0004601">
    <property type="term" value="F:peroxidase activity"/>
    <property type="evidence" value="ECO:0007669"/>
    <property type="project" value="UniProtKB-KW"/>
</dbReference>
<evidence type="ECO:0000256" key="3">
    <source>
        <dbReference type="ARBA" id="ARBA00022617"/>
    </source>
</evidence>
<name>W7IN06_9PSEU</name>
<evidence type="ECO:0000313" key="12">
    <source>
        <dbReference type="Proteomes" id="UP000019277"/>
    </source>
</evidence>
<evidence type="ECO:0000313" key="11">
    <source>
        <dbReference type="EMBL" id="EWC62265.1"/>
    </source>
</evidence>
<evidence type="ECO:0000259" key="10">
    <source>
        <dbReference type="Pfam" id="PF20628"/>
    </source>
</evidence>
<evidence type="ECO:0000256" key="1">
    <source>
        <dbReference type="ARBA" id="ARBA00001970"/>
    </source>
</evidence>
<dbReference type="GO" id="GO:0005829">
    <property type="term" value="C:cytosol"/>
    <property type="evidence" value="ECO:0007669"/>
    <property type="project" value="TreeGrafter"/>
</dbReference>
<keyword evidence="3" id="KW-0349">Heme</keyword>
<dbReference type="PROSITE" id="PS51318">
    <property type="entry name" value="TAT"/>
    <property type="match status" value="1"/>
</dbReference>